<evidence type="ECO:0000313" key="2">
    <source>
        <dbReference type="Proteomes" id="UP000321026"/>
    </source>
</evidence>
<protein>
    <submittedName>
        <fullName evidence="1">Uncharacterized protein</fullName>
    </submittedName>
</protein>
<gene>
    <name evidence="1" type="ORF">E6Q11_05575</name>
</gene>
<dbReference type="AlphaFoldDB" id="A0A5C7J3E7"/>
<dbReference type="Proteomes" id="UP000321026">
    <property type="component" value="Unassembled WGS sequence"/>
</dbReference>
<proteinExistence type="predicted"/>
<name>A0A5C7J3E7_9BACT</name>
<feature type="non-terminal residue" evidence="1">
    <location>
        <position position="368"/>
    </location>
</feature>
<sequence length="368" mass="40153">MTWEAGARSIAVLSGDGFFSFRAPVGTAGAIVGFNNANSGTEPYEIKHGFHIKSGTYRVIENGAYKTAFVPFVNNDKFTILRHGDTVYYYVGSGDSLTNSPGNDYKVGGTLVYTSNIPSNYPVFLDASLLLWGDKITDLQFYDYVSLVGGGRLPINFSPMQVMGMETAVAFSNISFEPLKVEAEAETGPQGADLVMANPEARGGDYFYGEGHISFSPMTANARTEVISDVIDGGSVSFWPMALYAEARAPFTGGVMYLEEMHAQGLESEAQAGAYVWSHPLMLTAAGEHGLNGIKFNFAAPEPISVARGFPFVIVEHEERYDGRVIIEYEESARYGVLREVSSSYRYLQEIVVDVNHLYDIKVTDSAV</sequence>
<organism evidence="1 2">
    <name type="scientific">Candidatus Dojkabacteria bacterium</name>
    <dbReference type="NCBI Taxonomy" id="2099670"/>
    <lineage>
        <taxon>Bacteria</taxon>
        <taxon>Candidatus Dojkabacteria</taxon>
    </lineage>
</organism>
<reference evidence="1 2" key="1">
    <citation type="submission" date="2018-09" db="EMBL/GenBank/DDBJ databases">
        <title>Metagenome Assembled Genomes from an Advanced Water Purification Facility.</title>
        <authorList>
            <person name="Stamps B.W."/>
            <person name="Spear J.R."/>
        </authorList>
    </citation>
    <scope>NUCLEOTIDE SEQUENCE [LARGE SCALE GENOMIC DNA]</scope>
    <source>
        <strain evidence="1">Bin_63_2</strain>
    </source>
</reference>
<evidence type="ECO:0000313" key="1">
    <source>
        <dbReference type="EMBL" id="TXG76023.1"/>
    </source>
</evidence>
<comment type="caution">
    <text evidence="1">The sequence shown here is derived from an EMBL/GenBank/DDBJ whole genome shotgun (WGS) entry which is preliminary data.</text>
</comment>
<dbReference type="EMBL" id="SSDS01000087">
    <property type="protein sequence ID" value="TXG76023.1"/>
    <property type="molecule type" value="Genomic_DNA"/>
</dbReference>
<accession>A0A5C7J3E7</accession>